<reference evidence="5 6" key="1">
    <citation type="journal article" date="2015" name="Genome Announc.">
        <title>Expanding the biotechnology potential of lactobacilli through comparative genomics of 213 strains and associated genera.</title>
        <authorList>
            <person name="Sun Z."/>
            <person name="Harris H.M."/>
            <person name="McCann A."/>
            <person name="Guo C."/>
            <person name="Argimon S."/>
            <person name="Zhang W."/>
            <person name="Yang X."/>
            <person name="Jeffery I.B."/>
            <person name="Cooney J.C."/>
            <person name="Kagawa T.F."/>
            <person name="Liu W."/>
            <person name="Song Y."/>
            <person name="Salvetti E."/>
            <person name="Wrobel A."/>
            <person name="Rasinkangas P."/>
            <person name="Parkhill J."/>
            <person name="Rea M.C."/>
            <person name="O'Sullivan O."/>
            <person name="Ritari J."/>
            <person name="Douillard F.P."/>
            <person name="Paul Ross R."/>
            <person name="Yang R."/>
            <person name="Briner A.E."/>
            <person name="Felis G.E."/>
            <person name="de Vos W.M."/>
            <person name="Barrangou R."/>
            <person name="Klaenhammer T.R."/>
            <person name="Caufield P.W."/>
            <person name="Cui Y."/>
            <person name="Zhang H."/>
            <person name="O'Toole P.W."/>
        </authorList>
    </citation>
    <scope>NUCLEOTIDE SEQUENCE [LARGE SCALE GENOMIC DNA]</scope>
    <source>
        <strain evidence="5 6">DSM 15429</strain>
    </source>
</reference>
<dbReference type="InterPro" id="IPR025987">
    <property type="entry name" value="GW_dom"/>
</dbReference>
<dbReference type="EMBL" id="AZFC01000035">
    <property type="protein sequence ID" value="KRL46816.1"/>
    <property type="molecule type" value="Genomic_DNA"/>
</dbReference>
<dbReference type="InterPro" id="IPR050491">
    <property type="entry name" value="AmpC-like"/>
</dbReference>
<feature type="domain" description="GW" evidence="4">
    <location>
        <begin position="47"/>
        <end position="130"/>
    </location>
</feature>
<dbReference type="InterPro" id="IPR038200">
    <property type="entry name" value="GW_dom_sf"/>
</dbReference>
<dbReference type="SUPFAM" id="SSF56601">
    <property type="entry name" value="beta-lactamase/transpeptidase-like"/>
    <property type="match status" value="1"/>
</dbReference>
<dbReference type="AlphaFoldDB" id="A0A0R1QPZ9"/>
<protein>
    <submittedName>
        <fullName evidence="5">Beta-lactamase class C related penicillin binding protein</fullName>
    </submittedName>
</protein>
<evidence type="ECO:0000313" key="5">
    <source>
        <dbReference type="EMBL" id="KRL46816.1"/>
    </source>
</evidence>
<dbReference type="SUPFAM" id="SSF82057">
    <property type="entry name" value="Prokaryotic SH3-related domain"/>
    <property type="match status" value="1"/>
</dbReference>
<dbReference type="Gene3D" id="3.40.710.10">
    <property type="entry name" value="DD-peptidase/beta-lactamase superfamily"/>
    <property type="match status" value="1"/>
</dbReference>
<evidence type="ECO:0000256" key="1">
    <source>
        <dbReference type="ARBA" id="ARBA00004370"/>
    </source>
</evidence>
<keyword evidence="3" id="KW-0472">Membrane</keyword>
<dbReference type="Pfam" id="PF13457">
    <property type="entry name" value="GW"/>
    <property type="match status" value="1"/>
</dbReference>
<keyword evidence="2" id="KW-0732">Signal</keyword>
<dbReference type="PATRIC" id="fig|1423805.4.peg.297"/>
<evidence type="ECO:0000256" key="2">
    <source>
        <dbReference type="ARBA" id="ARBA00022729"/>
    </source>
</evidence>
<organism evidence="5 6">
    <name type="scientific">Levilactobacillus spicheri DSM 15429</name>
    <dbReference type="NCBI Taxonomy" id="1423805"/>
    <lineage>
        <taxon>Bacteria</taxon>
        <taxon>Bacillati</taxon>
        <taxon>Bacillota</taxon>
        <taxon>Bacilli</taxon>
        <taxon>Lactobacillales</taxon>
        <taxon>Lactobacillaceae</taxon>
        <taxon>Levilactobacillus</taxon>
    </lineage>
</organism>
<dbReference type="InterPro" id="IPR012338">
    <property type="entry name" value="Beta-lactam/transpept-like"/>
</dbReference>
<dbReference type="Gene3D" id="2.30.30.170">
    <property type="match status" value="1"/>
</dbReference>
<dbReference type="PANTHER" id="PTHR46825">
    <property type="entry name" value="D-ALANYL-D-ALANINE-CARBOXYPEPTIDASE/ENDOPEPTIDASE AMPH"/>
    <property type="match status" value="1"/>
</dbReference>
<proteinExistence type="predicted"/>
<gene>
    <name evidence="5" type="ORF">FD37_GL000291</name>
</gene>
<evidence type="ECO:0000259" key="4">
    <source>
        <dbReference type="PROSITE" id="PS51780"/>
    </source>
</evidence>
<comment type="caution">
    <text evidence="5">The sequence shown here is derived from an EMBL/GenBank/DDBJ whole genome shotgun (WGS) entry which is preliminary data.</text>
</comment>
<dbReference type="InterPro" id="IPR001466">
    <property type="entry name" value="Beta-lactam-related"/>
</dbReference>
<evidence type="ECO:0000313" key="6">
    <source>
        <dbReference type="Proteomes" id="UP000051835"/>
    </source>
</evidence>
<evidence type="ECO:0000256" key="3">
    <source>
        <dbReference type="ARBA" id="ARBA00023136"/>
    </source>
</evidence>
<dbReference type="PANTHER" id="PTHR46825:SF11">
    <property type="entry name" value="PENICILLIN-BINDING PROTEIN 4"/>
    <property type="match status" value="1"/>
</dbReference>
<name>A0A0R1QPZ9_9LACO</name>
<dbReference type="Proteomes" id="UP000051835">
    <property type="component" value="Unassembled WGS sequence"/>
</dbReference>
<sequence length="450" mass="49674">MFVNIIHKRGENGVLKKLLLAVAAAITVGGILPAAPASAKSYLTIASSSKTDYNARFNQSQRNDGIYYYGPYYTRRSAKTRDASGKNWQHRFVRVTETATLSNGVTFAKFSWYGKSIGWVDQRALQKFSRSSNATALLNKAHFKGRAMLFNNYYTGSSRISIGNADNSSQTANGPTTLFPIASLQKVMTGAIIEQLASSHKLSLNDRLSKYYPSVANSQNITLRQLLNHRSGISMSESTPNTVLTTQAAQLNYTLQQLKASSNQSYNYTNANYTLLAAVASKVAGQSYDSLVQDRIIKPLKLTNTYAWNNLPTSQMTASGYTFSNGQDYQNAPVSQKLVSSLLGASNYYSTPEDYYTFQKGLRNGKVLTKSQYQDLADNGAYTYAGGMYHYSNGIKRDRGSLTGAGYDDLYYGTEGNKIGVILFANQEPSRSINSLGETLYDLARYYNEN</sequence>
<comment type="subcellular location">
    <subcellularLocation>
        <location evidence="1">Membrane</location>
    </subcellularLocation>
</comment>
<dbReference type="PROSITE" id="PS51780">
    <property type="entry name" value="GW"/>
    <property type="match status" value="1"/>
</dbReference>
<dbReference type="GO" id="GO:0016020">
    <property type="term" value="C:membrane"/>
    <property type="evidence" value="ECO:0007669"/>
    <property type="project" value="UniProtKB-SubCell"/>
</dbReference>
<dbReference type="Pfam" id="PF00144">
    <property type="entry name" value="Beta-lactamase"/>
    <property type="match status" value="1"/>
</dbReference>
<accession>A0A0R1QPZ9</accession>